<organism evidence="1">
    <name type="scientific">Guillardia theta</name>
    <name type="common">Cryptophyte</name>
    <name type="synonym">Cryptomonas phi</name>
    <dbReference type="NCBI Taxonomy" id="55529"/>
    <lineage>
        <taxon>Eukaryota</taxon>
        <taxon>Cryptophyceae</taxon>
        <taxon>Pyrenomonadales</taxon>
        <taxon>Geminigeraceae</taxon>
        <taxon>Guillardia</taxon>
    </lineage>
</organism>
<protein>
    <submittedName>
        <fullName evidence="1">Uncharacterized protein</fullName>
    </submittedName>
</protein>
<proteinExistence type="predicted"/>
<gene>
    <name evidence="1" type="ORF">GTHE00462_LOCUS9404</name>
</gene>
<dbReference type="EMBL" id="HBKN01012018">
    <property type="protein sequence ID" value="CAE2282732.1"/>
    <property type="molecule type" value="Transcribed_RNA"/>
</dbReference>
<evidence type="ECO:0000313" key="1">
    <source>
        <dbReference type="EMBL" id="CAE2282732.1"/>
    </source>
</evidence>
<dbReference type="AlphaFoldDB" id="A0A7S4K3D3"/>
<sequence>MRNMADAPEYSAKISQFCQQLFQTCRTKKRSRFFVLAVRTCTPLNPDLTELSSPLPFLIFFCYSIQTSNRQDKRNDMYKEFMATGYTSRKSDCSGHRVGCFTTWRLAWNSRMMLYDES</sequence>
<reference evidence="1" key="1">
    <citation type="submission" date="2021-01" db="EMBL/GenBank/DDBJ databases">
        <authorList>
            <person name="Corre E."/>
            <person name="Pelletier E."/>
            <person name="Niang G."/>
            <person name="Scheremetjew M."/>
            <person name="Finn R."/>
            <person name="Kale V."/>
            <person name="Holt S."/>
            <person name="Cochrane G."/>
            <person name="Meng A."/>
            <person name="Brown T."/>
            <person name="Cohen L."/>
        </authorList>
    </citation>
    <scope>NUCLEOTIDE SEQUENCE</scope>
    <source>
        <strain evidence="1">CCMP 2712</strain>
    </source>
</reference>
<accession>A0A7S4K3D3</accession>
<name>A0A7S4K3D3_GUITH</name>